<keyword evidence="3" id="KW-0472">Membrane</keyword>
<protein>
    <submittedName>
        <fullName evidence="6">Diguanylate cyclase domain-containing protein</fullName>
        <ecNumber evidence="6">2.7.7.65</ecNumber>
    </submittedName>
</protein>
<dbReference type="SMART" id="SM00267">
    <property type="entry name" value="GGDEF"/>
    <property type="match status" value="1"/>
</dbReference>
<accession>A0ABV9WCY2</accession>
<dbReference type="Pfam" id="PF00672">
    <property type="entry name" value="HAMP"/>
    <property type="match status" value="1"/>
</dbReference>
<dbReference type="Pfam" id="PF12729">
    <property type="entry name" value="4HB_MCP_1"/>
    <property type="match status" value="1"/>
</dbReference>
<dbReference type="SUPFAM" id="SSF158472">
    <property type="entry name" value="HAMP domain-like"/>
    <property type="match status" value="1"/>
</dbReference>
<dbReference type="RefSeq" id="WP_380127243.1">
    <property type="nucleotide sequence ID" value="NZ_JBHSIU010000105.1"/>
</dbReference>
<dbReference type="InterPro" id="IPR003660">
    <property type="entry name" value="HAMP_dom"/>
</dbReference>
<dbReference type="EMBL" id="JBHSIU010000105">
    <property type="protein sequence ID" value="MFC5006612.1"/>
    <property type="molecule type" value="Genomic_DNA"/>
</dbReference>
<proteinExistence type="predicted"/>
<dbReference type="SUPFAM" id="SSF55073">
    <property type="entry name" value="Nucleotide cyclase"/>
    <property type="match status" value="1"/>
</dbReference>
<gene>
    <name evidence="6" type="ORF">ACFPIJ_53420</name>
</gene>
<feature type="domain" description="HAMP" evidence="4">
    <location>
        <begin position="218"/>
        <end position="270"/>
    </location>
</feature>
<keyword evidence="1 3" id="KW-0812">Transmembrane</keyword>
<keyword evidence="7" id="KW-1185">Reference proteome</keyword>
<dbReference type="InterPro" id="IPR052163">
    <property type="entry name" value="DGC-Regulatory_Protein"/>
</dbReference>
<feature type="domain" description="GGDEF" evidence="5">
    <location>
        <begin position="305"/>
        <end position="437"/>
    </location>
</feature>
<dbReference type="InterPro" id="IPR043128">
    <property type="entry name" value="Rev_trsase/Diguanyl_cyclase"/>
</dbReference>
<evidence type="ECO:0000313" key="7">
    <source>
        <dbReference type="Proteomes" id="UP001595912"/>
    </source>
</evidence>
<organism evidence="6 7">
    <name type="scientific">Dactylosporangium cerinum</name>
    <dbReference type="NCBI Taxonomy" id="1434730"/>
    <lineage>
        <taxon>Bacteria</taxon>
        <taxon>Bacillati</taxon>
        <taxon>Actinomycetota</taxon>
        <taxon>Actinomycetes</taxon>
        <taxon>Micromonosporales</taxon>
        <taxon>Micromonosporaceae</taxon>
        <taxon>Dactylosporangium</taxon>
    </lineage>
</organism>
<dbReference type="InterPro" id="IPR029787">
    <property type="entry name" value="Nucleotide_cyclase"/>
</dbReference>
<name>A0ABV9WCY2_9ACTN</name>
<dbReference type="Proteomes" id="UP001595912">
    <property type="component" value="Unassembled WGS sequence"/>
</dbReference>
<dbReference type="PROSITE" id="PS50887">
    <property type="entry name" value="GGDEF"/>
    <property type="match status" value="1"/>
</dbReference>
<feature type="transmembrane region" description="Helical" evidence="3">
    <location>
        <begin position="197"/>
        <end position="217"/>
    </location>
</feature>
<evidence type="ECO:0000259" key="4">
    <source>
        <dbReference type="PROSITE" id="PS50885"/>
    </source>
</evidence>
<dbReference type="CDD" id="cd01949">
    <property type="entry name" value="GGDEF"/>
    <property type="match status" value="1"/>
</dbReference>
<keyword evidence="6" id="KW-0808">Transferase</keyword>
<reference evidence="7" key="1">
    <citation type="journal article" date="2019" name="Int. J. Syst. Evol. Microbiol.">
        <title>The Global Catalogue of Microorganisms (GCM) 10K type strain sequencing project: providing services to taxonomists for standard genome sequencing and annotation.</title>
        <authorList>
            <consortium name="The Broad Institute Genomics Platform"/>
            <consortium name="The Broad Institute Genome Sequencing Center for Infectious Disease"/>
            <person name="Wu L."/>
            <person name="Ma J."/>
        </authorList>
    </citation>
    <scope>NUCLEOTIDE SEQUENCE [LARGE SCALE GENOMIC DNA]</scope>
    <source>
        <strain evidence="7">CGMCC 4.7152</strain>
    </source>
</reference>
<feature type="transmembrane region" description="Helical" evidence="3">
    <location>
        <begin position="21"/>
        <end position="40"/>
    </location>
</feature>
<evidence type="ECO:0000256" key="2">
    <source>
        <dbReference type="ARBA" id="ARBA00022989"/>
    </source>
</evidence>
<sequence length="444" mass="47690">MYKRVRRWAGDRRIATKIISVSLVVTAIFTASGVVGLLNLRRLVAEQDREYRVNVLALARMTAVRSAVGSQQESVLSYILSEPGFYRDSYAEVIAETDRAIDTDVRALTRIGLPAAEHESLRAFAATITMWRTARDAALDAARAGDQRKAASVVLVRSEAIARAVKDRAGSFLDQLVDAVDDGARQVKANSVRTAKLMGLLLVVGALTALLLSVLAARTISRPLREVVDVLARVARGDLSRRVELDRDDEVGQMGRSLNETLGVLRKAFEEVHHRASHDGLTGLANRALLRERLGAARDTARAGLPVAMLLVDLDGFKQVNDAHGHVAGDHLLTVVAERLLAGVRARDTVARLGGDEFAVLLDGMDTREDVDAVADRLLAALQAPTGYNGATLTPRASIGVSLWDGEIPIDALMHDADVAMYAAKTGGKSRVVHAHLNASAGSA</sequence>
<comment type="caution">
    <text evidence="6">The sequence shown here is derived from an EMBL/GenBank/DDBJ whole genome shotgun (WGS) entry which is preliminary data.</text>
</comment>
<dbReference type="CDD" id="cd06225">
    <property type="entry name" value="HAMP"/>
    <property type="match status" value="1"/>
</dbReference>
<dbReference type="Gene3D" id="6.10.340.10">
    <property type="match status" value="1"/>
</dbReference>
<dbReference type="PANTHER" id="PTHR46663:SF3">
    <property type="entry name" value="SLL0267 PROTEIN"/>
    <property type="match status" value="1"/>
</dbReference>
<dbReference type="Pfam" id="PF00990">
    <property type="entry name" value="GGDEF"/>
    <property type="match status" value="1"/>
</dbReference>
<dbReference type="GO" id="GO:0052621">
    <property type="term" value="F:diguanylate cyclase activity"/>
    <property type="evidence" value="ECO:0007669"/>
    <property type="project" value="UniProtKB-EC"/>
</dbReference>
<dbReference type="InterPro" id="IPR024478">
    <property type="entry name" value="HlyB_4HB_MCP"/>
</dbReference>
<dbReference type="Gene3D" id="3.30.70.270">
    <property type="match status" value="1"/>
</dbReference>
<dbReference type="NCBIfam" id="TIGR00254">
    <property type="entry name" value="GGDEF"/>
    <property type="match status" value="1"/>
</dbReference>
<evidence type="ECO:0000259" key="5">
    <source>
        <dbReference type="PROSITE" id="PS50887"/>
    </source>
</evidence>
<dbReference type="PROSITE" id="PS50885">
    <property type="entry name" value="HAMP"/>
    <property type="match status" value="1"/>
</dbReference>
<dbReference type="SMART" id="SM00304">
    <property type="entry name" value="HAMP"/>
    <property type="match status" value="1"/>
</dbReference>
<keyword evidence="2 3" id="KW-1133">Transmembrane helix</keyword>
<keyword evidence="6" id="KW-0548">Nucleotidyltransferase</keyword>
<evidence type="ECO:0000256" key="3">
    <source>
        <dbReference type="SAM" id="Phobius"/>
    </source>
</evidence>
<evidence type="ECO:0000256" key="1">
    <source>
        <dbReference type="ARBA" id="ARBA00022692"/>
    </source>
</evidence>
<dbReference type="InterPro" id="IPR000160">
    <property type="entry name" value="GGDEF_dom"/>
</dbReference>
<dbReference type="EC" id="2.7.7.65" evidence="6"/>
<evidence type="ECO:0000313" key="6">
    <source>
        <dbReference type="EMBL" id="MFC5006612.1"/>
    </source>
</evidence>
<dbReference type="PANTHER" id="PTHR46663">
    <property type="entry name" value="DIGUANYLATE CYCLASE DGCT-RELATED"/>
    <property type="match status" value="1"/>
</dbReference>